<gene>
    <name evidence="1" type="ORF">AAHA92_17812</name>
</gene>
<dbReference type="Proteomes" id="UP001567538">
    <property type="component" value="Unassembled WGS sequence"/>
</dbReference>
<proteinExistence type="predicted"/>
<protein>
    <submittedName>
        <fullName evidence="1">Glutathione transferase</fullName>
        <ecNumber evidence="1">2.5.1.18</ecNumber>
    </submittedName>
</protein>
<keyword evidence="1" id="KW-0808">Transferase</keyword>
<reference evidence="1 2" key="1">
    <citation type="submission" date="2024-06" db="EMBL/GenBank/DDBJ databases">
        <title>A chromosome level genome sequence of Diviner's sage (Salvia divinorum).</title>
        <authorList>
            <person name="Ford S.A."/>
            <person name="Ro D.-K."/>
            <person name="Ness R.W."/>
            <person name="Phillips M.A."/>
        </authorList>
    </citation>
    <scope>NUCLEOTIDE SEQUENCE [LARGE SCALE GENOMIC DNA]</scope>
    <source>
        <strain evidence="1">SAF-2024a</strain>
        <tissue evidence="1">Leaf</tissue>
    </source>
</reference>
<evidence type="ECO:0000313" key="1">
    <source>
        <dbReference type="EMBL" id="KAL1549751.1"/>
    </source>
</evidence>
<accession>A0ABD1H004</accession>
<comment type="caution">
    <text evidence="1">The sequence shown here is derived from an EMBL/GenBank/DDBJ whole genome shotgun (WGS) entry which is preliminary data.</text>
</comment>
<name>A0ABD1H004_SALDI</name>
<dbReference type="AlphaFoldDB" id="A0ABD1H004"/>
<dbReference type="EMBL" id="JBEAFC010000007">
    <property type="protein sequence ID" value="KAL1549751.1"/>
    <property type="molecule type" value="Genomic_DNA"/>
</dbReference>
<sequence>MGQCPIHGPLINDGNFRLFEFRAITRYIARVRRQGNTADLGGSKKDGHHRSLVGSGIAEIRCSGAIAEFEILVRPMKGLTTDDAVGEQLQGPLVAVLFKRSKWKLIFHIIFSI</sequence>
<dbReference type="GO" id="GO:0004364">
    <property type="term" value="F:glutathione transferase activity"/>
    <property type="evidence" value="ECO:0007669"/>
    <property type="project" value="UniProtKB-EC"/>
</dbReference>
<organism evidence="1 2">
    <name type="scientific">Salvia divinorum</name>
    <name type="common">Maria pastora</name>
    <name type="synonym">Diviner's sage</name>
    <dbReference type="NCBI Taxonomy" id="28513"/>
    <lineage>
        <taxon>Eukaryota</taxon>
        <taxon>Viridiplantae</taxon>
        <taxon>Streptophyta</taxon>
        <taxon>Embryophyta</taxon>
        <taxon>Tracheophyta</taxon>
        <taxon>Spermatophyta</taxon>
        <taxon>Magnoliopsida</taxon>
        <taxon>eudicotyledons</taxon>
        <taxon>Gunneridae</taxon>
        <taxon>Pentapetalae</taxon>
        <taxon>asterids</taxon>
        <taxon>lamiids</taxon>
        <taxon>Lamiales</taxon>
        <taxon>Lamiaceae</taxon>
        <taxon>Nepetoideae</taxon>
        <taxon>Mentheae</taxon>
        <taxon>Salviinae</taxon>
        <taxon>Salvia</taxon>
        <taxon>Salvia subgen. Calosphace</taxon>
    </lineage>
</organism>
<evidence type="ECO:0000313" key="2">
    <source>
        <dbReference type="Proteomes" id="UP001567538"/>
    </source>
</evidence>
<dbReference type="EC" id="2.5.1.18" evidence="1"/>
<keyword evidence="2" id="KW-1185">Reference proteome</keyword>